<dbReference type="Proteomes" id="UP001244207">
    <property type="component" value="Unassembled WGS sequence"/>
</dbReference>
<dbReference type="GeneID" id="85396696"/>
<dbReference type="RefSeq" id="XP_060368267.1">
    <property type="nucleotide sequence ID" value="XM_060512798.1"/>
</dbReference>
<evidence type="ECO:0000313" key="2">
    <source>
        <dbReference type="EMBL" id="KAK1728212.1"/>
    </source>
</evidence>
<organism evidence="2 3">
    <name type="scientific">Glomerella acutata</name>
    <name type="common">Colletotrichum acutatum</name>
    <dbReference type="NCBI Taxonomy" id="27357"/>
    <lineage>
        <taxon>Eukaryota</taxon>
        <taxon>Fungi</taxon>
        <taxon>Dikarya</taxon>
        <taxon>Ascomycota</taxon>
        <taxon>Pezizomycotina</taxon>
        <taxon>Sordariomycetes</taxon>
        <taxon>Hypocreomycetidae</taxon>
        <taxon>Glomerellales</taxon>
        <taxon>Glomerellaceae</taxon>
        <taxon>Colletotrichum</taxon>
        <taxon>Colletotrichum acutatum species complex</taxon>
    </lineage>
</organism>
<evidence type="ECO:0000313" key="3">
    <source>
        <dbReference type="Proteomes" id="UP001244207"/>
    </source>
</evidence>
<proteinExistence type="predicted"/>
<protein>
    <submittedName>
        <fullName evidence="2">Uncharacterized protein</fullName>
    </submittedName>
</protein>
<dbReference type="EMBL" id="JAHMHS010000018">
    <property type="protein sequence ID" value="KAK1728212.1"/>
    <property type="molecule type" value="Genomic_DNA"/>
</dbReference>
<sequence length="197" mass="19981">MSLENEFGAILCTCFISSNAPNEIDGTTAWLFTGVKRSRIHMADEGLALGLSLVQLSNSRGLAASKSDNIEEDSERAANGSKTQRGSTADRNLSHSSRNGASLALAAESAAVHLTEAATPATAGLDSLHRSIASSLKSVLGLLEPRVLAGDELASALVVGNGAGSSHAGGGKESDENGRGVHLDSFLVVGVGVGVVS</sequence>
<keyword evidence="3" id="KW-1185">Reference proteome</keyword>
<accession>A0AAD8USW5</accession>
<name>A0AAD8USW5_GLOAC</name>
<feature type="compositionally biased region" description="Polar residues" evidence="1">
    <location>
        <begin position="80"/>
        <end position="96"/>
    </location>
</feature>
<gene>
    <name evidence="2" type="ORF">BDZ83DRAFT_728115</name>
</gene>
<evidence type="ECO:0000256" key="1">
    <source>
        <dbReference type="SAM" id="MobiDB-lite"/>
    </source>
</evidence>
<reference evidence="2" key="1">
    <citation type="submission" date="2021-12" db="EMBL/GenBank/DDBJ databases">
        <title>Comparative genomics, transcriptomics and evolutionary studies reveal genomic signatures of adaptation to plant cell wall in hemibiotrophic fungi.</title>
        <authorList>
            <consortium name="DOE Joint Genome Institute"/>
            <person name="Baroncelli R."/>
            <person name="Diaz J.F."/>
            <person name="Benocci T."/>
            <person name="Peng M."/>
            <person name="Battaglia E."/>
            <person name="Haridas S."/>
            <person name="Andreopoulos W."/>
            <person name="Labutti K."/>
            <person name="Pangilinan J."/>
            <person name="Floch G.L."/>
            <person name="Makela M.R."/>
            <person name="Henrissat B."/>
            <person name="Grigoriev I.V."/>
            <person name="Crouch J.A."/>
            <person name="De Vries R.P."/>
            <person name="Sukno S.A."/>
            <person name="Thon M.R."/>
        </authorList>
    </citation>
    <scope>NUCLEOTIDE SEQUENCE</scope>
    <source>
        <strain evidence="2">CBS 112980</strain>
    </source>
</reference>
<feature type="region of interest" description="Disordered" evidence="1">
    <location>
        <begin position="65"/>
        <end position="96"/>
    </location>
</feature>
<dbReference type="AlphaFoldDB" id="A0AAD8USW5"/>
<comment type="caution">
    <text evidence="2">The sequence shown here is derived from an EMBL/GenBank/DDBJ whole genome shotgun (WGS) entry which is preliminary data.</text>
</comment>